<sequence length="359" mass="41599">MSTSLRLLSEKPSDYDKAELLHQCLFSAVAHSPHLLPEKFNGYLAYYQRELEIAHPHKYARALQHTWGPSVGRHADLLACLVQVRRDQNATREELVRRLKIQYAATDEDELQRLLELSMRVGFFLNVRQHDGGGGGMLDSLKSFPIQWSPDTPLKELIGRQFPRSKWRLNANESRLHPRFTAAFMVQVCSLVIDWTDSLADHLYLDRQSNTLYLFPHKSCLAALLHHTDWTARKARHPSTPISASLPKAVLHETVLSLNLLFPHWDRASNELLKQHRQDFHCHPPYEGPRTLNLMEFDIWRDRLLELNDVVFTSPPASIRQLFLDRRSPQQFWTFWIAILILFLTVVSTVASVYQAVRS</sequence>
<feature type="transmembrane region" description="Helical" evidence="1">
    <location>
        <begin position="333"/>
        <end position="354"/>
    </location>
</feature>
<keyword evidence="1" id="KW-0812">Transmembrane</keyword>
<dbReference type="Proteomes" id="UP000030752">
    <property type="component" value="Unassembled WGS sequence"/>
</dbReference>
<reference evidence="2 3" key="1">
    <citation type="submission" date="2013-03" db="EMBL/GenBank/DDBJ databases">
        <title>The Genome Sequence of Phialophora europaea CBS 101466.</title>
        <authorList>
            <consortium name="The Broad Institute Genomics Platform"/>
            <person name="Cuomo C."/>
            <person name="de Hoog S."/>
            <person name="Gorbushina A."/>
            <person name="Walker B."/>
            <person name="Young S.K."/>
            <person name="Zeng Q."/>
            <person name="Gargeya S."/>
            <person name="Fitzgerald M."/>
            <person name="Haas B."/>
            <person name="Abouelleil A."/>
            <person name="Allen A.W."/>
            <person name="Alvarado L."/>
            <person name="Arachchi H.M."/>
            <person name="Berlin A.M."/>
            <person name="Chapman S.B."/>
            <person name="Gainer-Dewar J."/>
            <person name="Goldberg J."/>
            <person name="Griggs A."/>
            <person name="Gujja S."/>
            <person name="Hansen M."/>
            <person name="Howarth C."/>
            <person name="Imamovic A."/>
            <person name="Ireland A."/>
            <person name="Larimer J."/>
            <person name="McCowan C."/>
            <person name="Murphy C."/>
            <person name="Pearson M."/>
            <person name="Poon T.W."/>
            <person name="Priest M."/>
            <person name="Roberts A."/>
            <person name="Saif S."/>
            <person name="Shea T."/>
            <person name="Sisk P."/>
            <person name="Sykes S."/>
            <person name="Wortman J."/>
            <person name="Nusbaum C."/>
            <person name="Birren B."/>
        </authorList>
    </citation>
    <scope>NUCLEOTIDE SEQUENCE [LARGE SCALE GENOMIC DNA]</scope>
    <source>
        <strain evidence="2 3">CBS 101466</strain>
    </source>
</reference>
<evidence type="ECO:0000313" key="2">
    <source>
        <dbReference type="EMBL" id="ETN43239.1"/>
    </source>
</evidence>
<keyword evidence="1" id="KW-0472">Membrane</keyword>
<dbReference type="VEuPathDB" id="FungiDB:HMPREF1541_02398"/>
<dbReference type="AlphaFoldDB" id="W2S5L1"/>
<dbReference type="eggNOG" id="ENOG502SRSQ">
    <property type="taxonomic scope" value="Eukaryota"/>
</dbReference>
<dbReference type="GeneID" id="19969737"/>
<evidence type="ECO:0000256" key="1">
    <source>
        <dbReference type="SAM" id="Phobius"/>
    </source>
</evidence>
<gene>
    <name evidence="2" type="ORF">HMPREF1541_02398</name>
</gene>
<dbReference type="EMBL" id="KB822718">
    <property type="protein sequence ID" value="ETN43239.1"/>
    <property type="molecule type" value="Genomic_DNA"/>
</dbReference>
<organism evidence="2 3">
    <name type="scientific">Cyphellophora europaea (strain CBS 101466)</name>
    <name type="common">Phialophora europaea</name>
    <dbReference type="NCBI Taxonomy" id="1220924"/>
    <lineage>
        <taxon>Eukaryota</taxon>
        <taxon>Fungi</taxon>
        <taxon>Dikarya</taxon>
        <taxon>Ascomycota</taxon>
        <taxon>Pezizomycotina</taxon>
        <taxon>Eurotiomycetes</taxon>
        <taxon>Chaetothyriomycetidae</taxon>
        <taxon>Chaetothyriales</taxon>
        <taxon>Cyphellophoraceae</taxon>
        <taxon>Cyphellophora</taxon>
    </lineage>
</organism>
<dbReference type="OrthoDB" id="5428890at2759"/>
<name>W2S5L1_CYPE1</name>
<proteinExistence type="predicted"/>
<evidence type="ECO:0000313" key="3">
    <source>
        <dbReference type="Proteomes" id="UP000030752"/>
    </source>
</evidence>
<accession>W2S5L1</accession>
<keyword evidence="1" id="KW-1133">Transmembrane helix</keyword>
<protein>
    <submittedName>
        <fullName evidence="2">Uncharacterized protein</fullName>
    </submittedName>
</protein>
<dbReference type="HOGENOM" id="CLU_053383_1_0_1"/>
<keyword evidence="3" id="KW-1185">Reference proteome</keyword>
<dbReference type="RefSeq" id="XP_008714975.1">
    <property type="nucleotide sequence ID" value="XM_008716753.1"/>
</dbReference>
<dbReference type="InParanoid" id="W2S5L1"/>